<dbReference type="PANTHER" id="PTHR43394">
    <property type="entry name" value="ATP-DEPENDENT PERMEASE MDL1, MITOCHONDRIAL"/>
    <property type="match status" value="1"/>
</dbReference>
<feature type="transmembrane region" description="Helical" evidence="7">
    <location>
        <begin position="289"/>
        <end position="309"/>
    </location>
</feature>
<feature type="transmembrane region" description="Helical" evidence="7">
    <location>
        <begin position="68"/>
        <end position="85"/>
    </location>
</feature>
<keyword evidence="6 7" id="KW-0472">Membrane</keyword>
<dbReference type="InterPro" id="IPR017871">
    <property type="entry name" value="ABC_transporter-like_CS"/>
</dbReference>
<dbReference type="SUPFAM" id="SSF52540">
    <property type="entry name" value="P-loop containing nucleoside triphosphate hydrolases"/>
    <property type="match status" value="1"/>
</dbReference>
<dbReference type="PANTHER" id="PTHR43394:SF1">
    <property type="entry name" value="ATP-BINDING CASSETTE SUB-FAMILY B MEMBER 10, MITOCHONDRIAL"/>
    <property type="match status" value="1"/>
</dbReference>
<comment type="caution">
    <text evidence="10">The sequence shown here is derived from an EMBL/GenBank/DDBJ whole genome shotgun (WGS) entry which is preliminary data.</text>
</comment>
<dbReference type="PROSITE" id="PS50929">
    <property type="entry name" value="ABC_TM1F"/>
    <property type="match status" value="1"/>
</dbReference>
<feature type="transmembrane region" description="Helical" evidence="7">
    <location>
        <begin position="167"/>
        <end position="185"/>
    </location>
</feature>
<keyword evidence="4 10" id="KW-0067">ATP-binding</keyword>
<evidence type="ECO:0000256" key="5">
    <source>
        <dbReference type="ARBA" id="ARBA00022989"/>
    </source>
</evidence>
<dbReference type="Pfam" id="PF00664">
    <property type="entry name" value="ABC_membrane"/>
    <property type="match status" value="1"/>
</dbReference>
<organism evidence="10 11">
    <name type="scientific">Formosa undariae</name>
    <dbReference type="NCBI Taxonomy" id="1325436"/>
    <lineage>
        <taxon>Bacteria</taxon>
        <taxon>Pseudomonadati</taxon>
        <taxon>Bacteroidota</taxon>
        <taxon>Flavobacteriia</taxon>
        <taxon>Flavobacteriales</taxon>
        <taxon>Flavobacteriaceae</taxon>
        <taxon>Formosa</taxon>
    </lineage>
</organism>
<evidence type="ECO:0000256" key="6">
    <source>
        <dbReference type="ARBA" id="ARBA00023136"/>
    </source>
</evidence>
<evidence type="ECO:0000313" key="11">
    <source>
        <dbReference type="Proteomes" id="UP001589605"/>
    </source>
</evidence>
<evidence type="ECO:0000256" key="1">
    <source>
        <dbReference type="ARBA" id="ARBA00004651"/>
    </source>
</evidence>
<dbReference type="SUPFAM" id="SSF90123">
    <property type="entry name" value="ABC transporter transmembrane region"/>
    <property type="match status" value="1"/>
</dbReference>
<evidence type="ECO:0000256" key="2">
    <source>
        <dbReference type="ARBA" id="ARBA00022692"/>
    </source>
</evidence>
<dbReference type="InterPro" id="IPR003593">
    <property type="entry name" value="AAA+_ATPase"/>
</dbReference>
<dbReference type="InterPro" id="IPR027417">
    <property type="entry name" value="P-loop_NTPase"/>
</dbReference>
<evidence type="ECO:0000259" key="8">
    <source>
        <dbReference type="PROSITE" id="PS50893"/>
    </source>
</evidence>
<evidence type="ECO:0000256" key="3">
    <source>
        <dbReference type="ARBA" id="ARBA00022741"/>
    </source>
</evidence>
<comment type="subcellular location">
    <subcellularLocation>
        <location evidence="1">Cell membrane</location>
        <topology evidence="1">Multi-pass membrane protein</topology>
    </subcellularLocation>
</comment>
<dbReference type="InterPro" id="IPR036640">
    <property type="entry name" value="ABC1_TM_sf"/>
</dbReference>
<feature type="transmembrane region" description="Helical" evidence="7">
    <location>
        <begin position="142"/>
        <end position="161"/>
    </location>
</feature>
<gene>
    <name evidence="10" type="ORF">ACFFVB_05795</name>
</gene>
<feature type="domain" description="ABC transporter" evidence="8">
    <location>
        <begin position="343"/>
        <end position="578"/>
    </location>
</feature>
<dbReference type="Gene3D" id="1.20.1560.10">
    <property type="entry name" value="ABC transporter type 1, transmembrane domain"/>
    <property type="match status" value="1"/>
</dbReference>
<keyword evidence="5 7" id="KW-1133">Transmembrane helix</keyword>
<keyword evidence="2 7" id="KW-0812">Transmembrane</keyword>
<evidence type="ECO:0000313" key="10">
    <source>
        <dbReference type="EMBL" id="MFB9052587.1"/>
    </source>
</evidence>
<evidence type="ECO:0000259" key="9">
    <source>
        <dbReference type="PROSITE" id="PS50929"/>
    </source>
</evidence>
<evidence type="ECO:0000256" key="7">
    <source>
        <dbReference type="SAM" id="Phobius"/>
    </source>
</evidence>
<dbReference type="InterPro" id="IPR011527">
    <property type="entry name" value="ABC1_TM_dom"/>
</dbReference>
<sequence>MKALKHVNKYFLKYKYQLLFGIAITIIARIFMLFTPRFVREIFKVVEDYNQGIITDVAVVRSELLEDILYIIGAAIIAGIFTFLMRQTIINMSRHIEFDLKNEIYQQYQRLSLNFYKKNRTGDLMNRISEDVSRVRMYAGPAIMYTINTITLFVIALLYMYSEAPSLTLYTVLPLPVLSFAIYRLSKEIHKRSTIVQVYLSKLSTFTQESFSGISVIKANGIELQTSENFEELSEGSKEKQLALVRIQAFFFPMMVLLIGLSNLIVIYIGGKQYIDGEIESLGTIAEFIIYVNMLTWPVATVGWVTSIIQQAEASQKRINEFLEIEPEIKNNTEAPSIIKGNIEFKNVSFTYDDTNIQALKDISFTINHGETLAIIGKTGSGKSTILDLIGRLYDINSGAILVDDLEIDQLNLYSLRDSIGYVPQDAFLFSDSIKNNIKFGKEDATDEDVYQAAKLAQVHSNISKFAKGYDTVLGERGITLSGGQKQRVSIARAIIKDPQILLFDDCLSAVDTETEEKILKNLYKVSSGKTTIIVSHRVSSAKNADKIIVLEDGKIIQQGSHNSLINIEGYYKTLYLKQLSEKEIS</sequence>
<proteinExistence type="predicted"/>
<keyword evidence="3" id="KW-0547">Nucleotide-binding</keyword>
<feature type="transmembrane region" description="Helical" evidence="7">
    <location>
        <begin position="249"/>
        <end position="269"/>
    </location>
</feature>
<evidence type="ECO:0000256" key="4">
    <source>
        <dbReference type="ARBA" id="ARBA00022840"/>
    </source>
</evidence>
<name>A0ABV5EZJ0_9FLAO</name>
<accession>A0ABV5EZJ0</accession>
<feature type="domain" description="ABC transmembrane type-1" evidence="9">
    <location>
        <begin position="19"/>
        <end position="311"/>
    </location>
</feature>
<dbReference type="Pfam" id="PF00005">
    <property type="entry name" value="ABC_tran"/>
    <property type="match status" value="1"/>
</dbReference>
<reference evidence="10 11" key="1">
    <citation type="submission" date="2024-09" db="EMBL/GenBank/DDBJ databases">
        <authorList>
            <person name="Sun Q."/>
            <person name="Mori K."/>
        </authorList>
    </citation>
    <scope>NUCLEOTIDE SEQUENCE [LARGE SCALE GENOMIC DNA]</scope>
    <source>
        <strain evidence="10 11">CECT 8286</strain>
    </source>
</reference>
<dbReference type="InterPro" id="IPR039421">
    <property type="entry name" value="Type_1_exporter"/>
</dbReference>
<dbReference type="PROSITE" id="PS00211">
    <property type="entry name" value="ABC_TRANSPORTER_1"/>
    <property type="match status" value="1"/>
</dbReference>
<dbReference type="PROSITE" id="PS50893">
    <property type="entry name" value="ABC_TRANSPORTER_2"/>
    <property type="match status" value="1"/>
</dbReference>
<dbReference type="SMART" id="SM00382">
    <property type="entry name" value="AAA"/>
    <property type="match status" value="1"/>
</dbReference>
<dbReference type="Proteomes" id="UP001589605">
    <property type="component" value="Unassembled WGS sequence"/>
</dbReference>
<protein>
    <submittedName>
        <fullName evidence="10">ABC transporter ATP-binding protein</fullName>
    </submittedName>
</protein>
<dbReference type="Gene3D" id="3.40.50.300">
    <property type="entry name" value="P-loop containing nucleotide triphosphate hydrolases"/>
    <property type="match status" value="1"/>
</dbReference>
<dbReference type="EMBL" id="JBHMEZ010000003">
    <property type="protein sequence ID" value="MFB9052587.1"/>
    <property type="molecule type" value="Genomic_DNA"/>
</dbReference>
<dbReference type="GO" id="GO:0005524">
    <property type="term" value="F:ATP binding"/>
    <property type="evidence" value="ECO:0007669"/>
    <property type="project" value="UniProtKB-KW"/>
</dbReference>
<keyword evidence="11" id="KW-1185">Reference proteome</keyword>
<feature type="transmembrane region" description="Helical" evidence="7">
    <location>
        <begin position="16"/>
        <end position="34"/>
    </location>
</feature>
<dbReference type="CDD" id="cd18541">
    <property type="entry name" value="ABC_6TM_TmrB_like"/>
    <property type="match status" value="1"/>
</dbReference>
<dbReference type="RefSeq" id="WP_382381768.1">
    <property type="nucleotide sequence ID" value="NZ_JBHMEZ010000003.1"/>
</dbReference>
<dbReference type="InterPro" id="IPR003439">
    <property type="entry name" value="ABC_transporter-like_ATP-bd"/>
</dbReference>